<dbReference type="Gene3D" id="3.40.50.10810">
    <property type="entry name" value="Tandem AAA-ATPase domain"/>
    <property type="match status" value="1"/>
</dbReference>
<dbReference type="InterPro" id="IPR038718">
    <property type="entry name" value="SNF2-like_sf"/>
</dbReference>
<dbReference type="InterPro" id="IPR027417">
    <property type="entry name" value="P-loop_NTPase"/>
</dbReference>
<comment type="caution">
    <text evidence="4">The sequence shown here is derived from an EMBL/GenBank/DDBJ whole genome shotgun (WGS) entry which is preliminary data.</text>
</comment>
<reference evidence="5" key="1">
    <citation type="journal article" date="2019" name="Int. J. Syst. Evol. Microbiol.">
        <title>The Global Catalogue of Microorganisms (GCM) 10K type strain sequencing project: providing services to taxonomists for standard genome sequencing and annotation.</title>
        <authorList>
            <consortium name="The Broad Institute Genomics Platform"/>
            <consortium name="The Broad Institute Genome Sequencing Center for Infectious Disease"/>
            <person name="Wu L."/>
            <person name="Ma J."/>
        </authorList>
    </citation>
    <scope>NUCLEOTIDE SEQUENCE [LARGE SCALE GENOMIC DNA]</scope>
    <source>
        <strain evidence="5">IBRC-M 10908</strain>
    </source>
</reference>
<dbReference type="InterPro" id="IPR014001">
    <property type="entry name" value="Helicase_ATP-bd"/>
</dbReference>
<keyword evidence="4" id="KW-0067">ATP-binding</keyword>
<dbReference type="InterPro" id="IPR000330">
    <property type="entry name" value="SNF2_N"/>
</dbReference>
<feature type="domain" description="Helicase ATP-binding" evidence="2">
    <location>
        <begin position="299"/>
        <end position="460"/>
    </location>
</feature>
<dbReference type="Gene3D" id="3.40.50.300">
    <property type="entry name" value="P-loop containing nucleotide triphosphate hydrolases"/>
    <property type="match status" value="1"/>
</dbReference>
<dbReference type="RefSeq" id="WP_380617338.1">
    <property type="nucleotide sequence ID" value="NZ_JBHSDK010000001.1"/>
</dbReference>
<dbReference type="CDD" id="cd17919">
    <property type="entry name" value="DEXHc_Snf"/>
    <property type="match status" value="1"/>
</dbReference>
<dbReference type="SMART" id="SM00487">
    <property type="entry name" value="DEXDc"/>
    <property type="match status" value="1"/>
</dbReference>
<evidence type="ECO:0000313" key="5">
    <source>
        <dbReference type="Proteomes" id="UP001595823"/>
    </source>
</evidence>
<keyword evidence="1 4" id="KW-0378">Hydrolase</keyword>
<dbReference type="GO" id="GO:0016787">
    <property type="term" value="F:hydrolase activity"/>
    <property type="evidence" value="ECO:0007669"/>
    <property type="project" value="UniProtKB-KW"/>
</dbReference>
<dbReference type="InterPro" id="IPR049730">
    <property type="entry name" value="SNF2/RAD54-like_C"/>
</dbReference>
<dbReference type="Proteomes" id="UP001595823">
    <property type="component" value="Unassembled WGS sequence"/>
</dbReference>
<accession>A0ABV8TSD9</accession>
<keyword evidence="4" id="KW-0547">Nucleotide-binding</keyword>
<dbReference type="SUPFAM" id="SSF52540">
    <property type="entry name" value="P-loop containing nucleoside triphosphate hydrolases"/>
    <property type="match status" value="2"/>
</dbReference>
<evidence type="ECO:0000313" key="4">
    <source>
        <dbReference type="EMBL" id="MFC4333597.1"/>
    </source>
</evidence>
<name>A0ABV8TSD9_9ACTN</name>
<organism evidence="4 5">
    <name type="scientific">Salininema proteolyticum</name>
    <dbReference type="NCBI Taxonomy" id="1607685"/>
    <lineage>
        <taxon>Bacteria</taxon>
        <taxon>Bacillati</taxon>
        <taxon>Actinomycetota</taxon>
        <taxon>Actinomycetes</taxon>
        <taxon>Glycomycetales</taxon>
        <taxon>Glycomycetaceae</taxon>
        <taxon>Salininema</taxon>
    </lineage>
</organism>
<dbReference type="InterPro" id="IPR010995">
    <property type="entry name" value="DNA_repair_Rad51/TF_NusA_a-hlx"/>
</dbReference>
<keyword evidence="5" id="KW-1185">Reference proteome</keyword>
<keyword evidence="4" id="KW-0347">Helicase</keyword>
<dbReference type="Gene3D" id="1.10.150.20">
    <property type="entry name" value="5' to 3' exonuclease, C-terminal subdomain"/>
    <property type="match status" value="1"/>
</dbReference>
<evidence type="ECO:0000259" key="2">
    <source>
        <dbReference type="PROSITE" id="PS51192"/>
    </source>
</evidence>
<dbReference type="PANTHER" id="PTHR10799">
    <property type="entry name" value="SNF2/RAD54 HELICASE FAMILY"/>
    <property type="match status" value="1"/>
</dbReference>
<dbReference type="CDD" id="cd18793">
    <property type="entry name" value="SF2_C_SNF"/>
    <property type="match status" value="1"/>
</dbReference>
<protein>
    <submittedName>
        <fullName evidence="4">DEAD/DEAH box helicase</fullName>
        <ecNumber evidence="4">3.6.4.-</ecNumber>
    </submittedName>
</protein>
<feature type="domain" description="Helicase C-terminal" evidence="3">
    <location>
        <begin position="544"/>
        <end position="695"/>
    </location>
</feature>
<dbReference type="EMBL" id="JBHSDK010000001">
    <property type="protein sequence ID" value="MFC4333597.1"/>
    <property type="molecule type" value="Genomic_DNA"/>
</dbReference>
<dbReference type="EC" id="3.6.4.-" evidence="4"/>
<dbReference type="SMART" id="SM00490">
    <property type="entry name" value="HELICc"/>
    <property type="match status" value="1"/>
</dbReference>
<evidence type="ECO:0000259" key="3">
    <source>
        <dbReference type="PROSITE" id="PS51194"/>
    </source>
</evidence>
<dbReference type="PROSITE" id="PS51194">
    <property type="entry name" value="HELICASE_CTER"/>
    <property type="match status" value="1"/>
</dbReference>
<dbReference type="Pfam" id="PF00176">
    <property type="entry name" value="SNF2-rel_dom"/>
    <property type="match status" value="1"/>
</dbReference>
<sequence>MPSTPIDKAKFGSYARGVLDRAADAARRGRELAEARDRLGASMRGQVAALHRAELDAKLRGIGLDELRRLAPKGMRLGLLEESGYDTAASIHAATHRELTVIDGVGPQTAEAVKDAAAEIARHLAPETSLRLDPDRRDTAQTRLLATLAAERSASAAMEVAAAPLRRLEQALREHGPLAEPACSRMKMAFTRRRRAAATAEALAAIEEAVHGPEGAALEQALIEGEWNANPDVRSSGELWTAYEIDAASYNTAIANLAGVGGGAAPDDIDGDLRRQIDAVDFDSSLLTSELRGYQLFGAKYALERGRAIIGDEMGLGKTVQALAACAHLAAAGQRRFLVVCPASVHAGWIAEIRRHSRLEAHSLHGPDREEAAVRWLEEGGVAVTTFSTLRRFDLLTEEEVRPALLVVDEAHYVKNPESQRSQAVAALVERSRRTLFLTGTPLENRLDDFKNLIAYLDPATAEKLSRRSAFPKAKVFRRRVAPVYLRRNQEDVLRELPERIEVEDWVDLTAAQASDYRREVGASNLMGMRRASSAVAGSAKLERLRELVAEAGEDGRKVLVFSYFREVLDTLSETFGKAALGPVHGGVPTARRQELVDEFTARRGEAVLLAQIKAGGVGLNIQAASVVVICEPQWNPSLEEQAVARAHRMGQIRKVQVHRLLAKGSVDERIREVQERKRSVFDRYARPSQAKEADAMAVDGSVVRPAGLDDESVPLEQRIIVAERERLGL</sequence>
<dbReference type="InterPro" id="IPR001650">
    <property type="entry name" value="Helicase_C-like"/>
</dbReference>
<dbReference type="SUPFAM" id="SSF47794">
    <property type="entry name" value="Rad51 N-terminal domain-like"/>
    <property type="match status" value="1"/>
</dbReference>
<dbReference type="PROSITE" id="PS51192">
    <property type="entry name" value="HELICASE_ATP_BIND_1"/>
    <property type="match status" value="1"/>
</dbReference>
<evidence type="ECO:0000256" key="1">
    <source>
        <dbReference type="ARBA" id="ARBA00022801"/>
    </source>
</evidence>
<dbReference type="Pfam" id="PF00271">
    <property type="entry name" value="Helicase_C"/>
    <property type="match status" value="1"/>
</dbReference>
<dbReference type="GO" id="GO:0004386">
    <property type="term" value="F:helicase activity"/>
    <property type="evidence" value="ECO:0007669"/>
    <property type="project" value="UniProtKB-KW"/>
</dbReference>
<proteinExistence type="predicted"/>
<gene>
    <name evidence="4" type="ORF">ACFPET_00085</name>
</gene>